<protein>
    <submittedName>
        <fullName evidence="1">Uncharacterized protein</fullName>
    </submittedName>
</protein>
<dbReference type="AlphaFoldDB" id="A0A6M0RL94"/>
<accession>A0A6M0RL94</accession>
<dbReference type="Proteomes" id="UP000481033">
    <property type="component" value="Unassembled WGS sequence"/>
</dbReference>
<reference evidence="1 2" key="1">
    <citation type="journal article" date="2020" name="Microb. Ecol.">
        <title>Ecogenomics of the Marine Benthic Filamentous Cyanobacterium Adonisia.</title>
        <authorList>
            <person name="Walter J.M."/>
            <person name="Coutinho F.H."/>
            <person name="Leomil L."/>
            <person name="Hargreaves P.I."/>
            <person name="Campeao M.E."/>
            <person name="Vieira V.V."/>
            <person name="Silva B.S."/>
            <person name="Fistarol G.O."/>
            <person name="Salomon P.S."/>
            <person name="Sawabe T."/>
            <person name="Mino S."/>
            <person name="Hosokawa M."/>
            <person name="Miyashita H."/>
            <person name="Maruyama F."/>
            <person name="van Verk M.C."/>
            <person name="Dutilh B.E."/>
            <person name="Thompson C.C."/>
            <person name="Thompson F.L."/>
        </authorList>
    </citation>
    <scope>NUCLEOTIDE SEQUENCE [LARGE SCALE GENOMIC DNA]</scope>
    <source>
        <strain evidence="1 2">CCMR0081</strain>
    </source>
</reference>
<gene>
    <name evidence="1" type="ORF">DXZ20_15265</name>
</gene>
<name>A0A6M0RL94_9CYAN</name>
<sequence>MHIEATMTRPKWLRLGILGMLCAIASPLVVPPLAEANQIIIRTDHHGHHRYPIYERRYPARDDVTVEFIARGDEWANVYVDGRRIFSPRNANRRKRFNFREGAYEIKITGADYFDIWAEGYLDVGRDDTNIIVVSFSERGVRVSGDPYAWIPISTERSSSRRHRR</sequence>
<keyword evidence="2" id="KW-1185">Reference proteome</keyword>
<organism evidence="1 2">
    <name type="scientific">Adonisia turfae CCMR0081</name>
    <dbReference type="NCBI Taxonomy" id="2292702"/>
    <lineage>
        <taxon>Bacteria</taxon>
        <taxon>Bacillati</taxon>
        <taxon>Cyanobacteriota</taxon>
        <taxon>Adonisia</taxon>
        <taxon>Adonisia turfae</taxon>
    </lineage>
</organism>
<dbReference type="EMBL" id="QXHD01000004">
    <property type="protein sequence ID" value="NEZ57014.1"/>
    <property type="molecule type" value="Genomic_DNA"/>
</dbReference>
<evidence type="ECO:0000313" key="2">
    <source>
        <dbReference type="Proteomes" id="UP000481033"/>
    </source>
</evidence>
<proteinExistence type="predicted"/>
<evidence type="ECO:0000313" key="1">
    <source>
        <dbReference type="EMBL" id="NEZ57014.1"/>
    </source>
</evidence>
<comment type="caution">
    <text evidence="1">The sequence shown here is derived from an EMBL/GenBank/DDBJ whole genome shotgun (WGS) entry which is preliminary data.</text>
</comment>